<dbReference type="RefSeq" id="WP_377850864.1">
    <property type="nucleotide sequence ID" value="NZ_JBHLZU010000006.1"/>
</dbReference>
<feature type="signal peptide" evidence="1">
    <location>
        <begin position="1"/>
        <end position="30"/>
    </location>
</feature>
<organism evidence="2 3">
    <name type="scientific">Allokutzneria oryzae</name>
    <dbReference type="NCBI Taxonomy" id="1378989"/>
    <lineage>
        <taxon>Bacteria</taxon>
        <taxon>Bacillati</taxon>
        <taxon>Actinomycetota</taxon>
        <taxon>Actinomycetes</taxon>
        <taxon>Pseudonocardiales</taxon>
        <taxon>Pseudonocardiaceae</taxon>
        <taxon>Allokutzneria</taxon>
    </lineage>
</organism>
<evidence type="ECO:0000256" key="1">
    <source>
        <dbReference type="SAM" id="SignalP"/>
    </source>
</evidence>
<accession>A0ABV5ZS62</accession>
<sequence length="122" mass="12992">MKNYSKRLGSTAAIAAAAIISTVAAAPAEAAPLTHGNDTTPTSVSASPTLEDFEGWAYGFSTSEIYTAAYNRAIYLMNSFESIQNKDCKQTTVEHAYAQAGGGMWQVTVIVHAWCDPISQPL</sequence>
<keyword evidence="3" id="KW-1185">Reference proteome</keyword>
<comment type="caution">
    <text evidence="2">The sequence shown here is derived from an EMBL/GenBank/DDBJ whole genome shotgun (WGS) entry which is preliminary data.</text>
</comment>
<evidence type="ECO:0008006" key="4">
    <source>
        <dbReference type="Google" id="ProtNLM"/>
    </source>
</evidence>
<feature type="chain" id="PRO_5046319382" description="DUF732 domain-containing protein" evidence="1">
    <location>
        <begin position="31"/>
        <end position="122"/>
    </location>
</feature>
<dbReference type="Proteomes" id="UP001589693">
    <property type="component" value="Unassembled WGS sequence"/>
</dbReference>
<gene>
    <name evidence="2" type="ORF">ACFFQA_07145</name>
</gene>
<protein>
    <recommendedName>
        <fullName evidence="4">DUF732 domain-containing protein</fullName>
    </recommendedName>
</protein>
<name>A0ABV5ZS62_9PSEU</name>
<keyword evidence="1" id="KW-0732">Signal</keyword>
<evidence type="ECO:0000313" key="3">
    <source>
        <dbReference type="Proteomes" id="UP001589693"/>
    </source>
</evidence>
<evidence type="ECO:0000313" key="2">
    <source>
        <dbReference type="EMBL" id="MFB9903708.1"/>
    </source>
</evidence>
<reference evidence="2 3" key="1">
    <citation type="submission" date="2024-09" db="EMBL/GenBank/DDBJ databases">
        <authorList>
            <person name="Sun Q."/>
            <person name="Mori K."/>
        </authorList>
    </citation>
    <scope>NUCLEOTIDE SEQUENCE [LARGE SCALE GENOMIC DNA]</scope>
    <source>
        <strain evidence="2 3">TBRC 7907</strain>
    </source>
</reference>
<dbReference type="EMBL" id="JBHLZU010000006">
    <property type="protein sequence ID" value="MFB9903708.1"/>
    <property type="molecule type" value="Genomic_DNA"/>
</dbReference>
<proteinExistence type="predicted"/>